<dbReference type="InterPro" id="IPR023214">
    <property type="entry name" value="HAD_sf"/>
</dbReference>
<name>A0A7Y7IXZ8_9PROT</name>
<dbReference type="InterPro" id="IPR051806">
    <property type="entry name" value="HAD-like_SPP"/>
</dbReference>
<dbReference type="GO" id="GO:0050308">
    <property type="term" value="F:sugar-phosphatase activity"/>
    <property type="evidence" value="ECO:0007669"/>
    <property type="project" value="TreeGrafter"/>
</dbReference>
<dbReference type="AlphaFoldDB" id="A0A7Y7IXZ8"/>
<dbReference type="InterPro" id="IPR041492">
    <property type="entry name" value="HAD_2"/>
</dbReference>
<protein>
    <submittedName>
        <fullName evidence="1">HAD family phosphatase</fullName>
    </submittedName>
</protein>
<dbReference type="Proteomes" id="UP000534870">
    <property type="component" value="Unassembled WGS sequence"/>
</dbReference>
<dbReference type="Gene3D" id="1.10.150.240">
    <property type="entry name" value="Putative phosphatase, domain 2"/>
    <property type="match status" value="1"/>
</dbReference>
<dbReference type="PANTHER" id="PTHR43481:SF4">
    <property type="entry name" value="GLYCEROL-1-PHOSPHATE PHOSPHOHYDROLASE 1-RELATED"/>
    <property type="match status" value="1"/>
</dbReference>
<dbReference type="SFLD" id="SFLDS00003">
    <property type="entry name" value="Haloacid_Dehalogenase"/>
    <property type="match status" value="1"/>
</dbReference>
<evidence type="ECO:0000313" key="1">
    <source>
        <dbReference type="EMBL" id="NVN12453.1"/>
    </source>
</evidence>
<dbReference type="RefSeq" id="WP_176641036.1">
    <property type="nucleotide sequence ID" value="NZ_JABXXP010000455.1"/>
</dbReference>
<dbReference type="InterPro" id="IPR036412">
    <property type="entry name" value="HAD-like_sf"/>
</dbReference>
<gene>
    <name evidence="1" type="ORF">HUK84_15210</name>
</gene>
<dbReference type="InterPro" id="IPR006439">
    <property type="entry name" value="HAD-SF_hydro_IA"/>
</dbReference>
<dbReference type="InterPro" id="IPR023198">
    <property type="entry name" value="PGP-like_dom2"/>
</dbReference>
<organism evidence="1 2">
    <name type="scientific">Nguyenibacter vanlangensis</name>
    <dbReference type="NCBI Taxonomy" id="1216886"/>
    <lineage>
        <taxon>Bacteria</taxon>
        <taxon>Pseudomonadati</taxon>
        <taxon>Pseudomonadota</taxon>
        <taxon>Alphaproteobacteria</taxon>
        <taxon>Acetobacterales</taxon>
        <taxon>Acetobacteraceae</taxon>
        <taxon>Nguyenibacter</taxon>
    </lineage>
</organism>
<dbReference type="EMBL" id="JABXXP010000455">
    <property type="protein sequence ID" value="NVN12453.1"/>
    <property type="molecule type" value="Genomic_DNA"/>
</dbReference>
<evidence type="ECO:0000313" key="2">
    <source>
        <dbReference type="Proteomes" id="UP000534870"/>
    </source>
</evidence>
<proteinExistence type="predicted"/>
<dbReference type="SFLD" id="SFLDG01129">
    <property type="entry name" value="C1.5:_HAD__Beta-PGM__Phosphata"/>
    <property type="match status" value="1"/>
</dbReference>
<dbReference type="Gene3D" id="3.40.50.1000">
    <property type="entry name" value="HAD superfamily/HAD-like"/>
    <property type="match status" value="1"/>
</dbReference>
<dbReference type="NCBIfam" id="TIGR01509">
    <property type="entry name" value="HAD-SF-IA-v3"/>
    <property type="match status" value="1"/>
</dbReference>
<dbReference type="PRINTS" id="PR00413">
    <property type="entry name" value="HADHALOGNASE"/>
</dbReference>
<comment type="caution">
    <text evidence="1">The sequence shown here is derived from an EMBL/GenBank/DDBJ whole genome shotgun (WGS) entry which is preliminary data.</text>
</comment>
<dbReference type="SUPFAM" id="SSF56784">
    <property type="entry name" value="HAD-like"/>
    <property type="match status" value="1"/>
</dbReference>
<reference evidence="1 2" key="1">
    <citation type="submission" date="2020-06" db="EMBL/GenBank/DDBJ databases">
        <title>Description of novel acetic acid bacteria.</title>
        <authorList>
            <person name="Sombolestani A."/>
        </authorList>
    </citation>
    <scope>NUCLEOTIDE SEQUENCE [LARGE SCALE GENOMIC DNA]</scope>
    <source>
        <strain evidence="1 2">LMG 31431</strain>
    </source>
</reference>
<accession>A0A7Y7IXZ8</accession>
<dbReference type="Pfam" id="PF13419">
    <property type="entry name" value="HAD_2"/>
    <property type="match status" value="1"/>
</dbReference>
<dbReference type="PANTHER" id="PTHR43481">
    <property type="entry name" value="FRUCTOSE-1-PHOSPHATE PHOSPHATASE"/>
    <property type="match status" value="1"/>
</dbReference>
<sequence length="205" mass="21854">MIQVPAGTQALLFDCDGTLVDSLPLYLQGWLRAFETAAGHVLAPEWFHGRGGLSEQMVLDLLEAELGRTLDRPAIVGAARQAVLEILPDLREIGIVADLARRYRAALPMAVASSGSRQIVVASLTHTGLLPLFDTVVTVDDVRRPKPAPDLFLEAARRLNVPPAGCLVLEDSTEGLAAADAAGMRAVDVRPYIMSSGRPHASSQA</sequence>